<name>A0A5E4YWQ3_9BURK</name>
<evidence type="ECO:0000256" key="1">
    <source>
        <dbReference type="SAM" id="Phobius"/>
    </source>
</evidence>
<keyword evidence="1" id="KW-1133">Transmembrane helix</keyword>
<protein>
    <submittedName>
        <fullName evidence="2">Uncharacterized protein</fullName>
    </submittedName>
</protein>
<dbReference type="AlphaFoldDB" id="A0A5E4YWQ3"/>
<feature type="transmembrane region" description="Helical" evidence="1">
    <location>
        <begin position="45"/>
        <end position="64"/>
    </location>
</feature>
<dbReference type="EMBL" id="CABPSE010000026">
    <property type="protein sequence ID" value="VVE53319.1"/>
    <property type="molecule type" value="Genomic_DNA"/>
</dbReference>
<accession>A0A5E4YWQ3</accession>
<keyword evidence="1" id="KW-0472">Membrane</keyword>
<sequence>MIETWKAWVMLAFGVLIGAALIYVWPWPLIFKATEKDWVDALSALATLAAVVVALGIGLVPVMVERSKARSEALLASARFVMVCKAPVASLSSISKVLDPGPVDPREILDVHLIAVLKEAHGRAKMPTLTPPELRLLSTLLGKRQTIAFATALATVESMEERIEAIELSLKFGRNRAQAINGLENIVRDAKGACAVLVGVRQTLESILSRALT</sequence>
<evidence type="ECO:0000313" key="3">
    <source>
        <dbReference type="Proteomes" id="UP000383971"/>
    </source>
</evidence>
<keyword evidence="1" id="KW-0812">Transmembrane</keyword>
<organism evidence="2 3">
    <name type="scientific">Pandoraea communis</name>
    <dbReference type="NCBI Taxonomy" id="2508297"/>
    <lineage>
        <taxon>Bacteria</taxon>
        <taxon>Pseudomonadati</taxon>
        <taxon>Pseudomonadota</taxon>
        <taxon>Betaproteobacteria</taxon>
        <taxon>Burkholderiales</taxon>
        <taxon>Burkholderiaceae</taxon>
        <taxon>Pandoraea</taxon>
    </lineage>
</organism>
<gene>
    <name evidence="2" type="ORF">PCO31111_04881</name>
</gene>
<evidence type="ECO:0000313" key="2">
    <source>
        <dbReference type="EMBL" id="VVE53319.1"/>
    </source>
</evidence>
<feature type="transmembrane region" description="Helical" evidence="1">
    <location>
        <begin position="7"/>
        <end position="25"/>
    </location>
</feature>
<dbReference type="Proteomes" id="UP000383971">
    <property type="component" value="Unassembled WGS sequence"/>
</dbReference>
<proteinExistence type="predicted"/>
<keyword evidence="3" id="KW-1185">Reference proteome</keyword>
<reference evidence="2 3" key="1">
    <citation type="submission" date="2019-08" db="EMBL/GenBank/DDBJ databases">
        <authorList>
            <person name="Peeters C."/>
        </authorList>
    </citation>
    <scope>NUCLEOTIDE SEQUENCE [LARGE SCALE GENOMIC DNA]</scope>
    <source>
        <strain evidence="2 3">LMG 31111</strain>
    </source>
</reference>
<dbReference type="RefSeq" id="WP_150587122.1">
    <property type="nucleotide sequence ID" value="NZ_CABPSE010000026.1"/>
</dbReference>